<comment type="caution">
    <text evidence="2">The sequence shown here is derived from an EMBL/GenBank/DDBJ whole genome shotgun (WGS) entry which is preliminary data.</text>
</comment>
<accession>A0A510Y7Q6</accession>
<feature type="transmembrane region" description="Helical" evidence="1">
    <location>
        <begin position="44"/>
        <end position="63"/>
    </location>
</feature>
<keyword evidence="1" id="KW-1133">Transmembrane helix</keyword>
<evidence type="ECO:0000313" key="2">
    <source>
        <dbReference type="EMBL" id="GEK59399.1"/>
    </source>
</evidence>
<keyword evidence="1" id="KW-0472">Membrane</keyword>
<keyword evidence="1" id="KW-0812">Transmembrane</keyword>
<gene>
    <name evidence="2" type="ORF">MHA01_23040</name>
</gene>
<feature type="transmembrane region" description="Helical" evidence="1">
    <location>
        <begin position="68"/>
        <end position="89"/>
    </location>
</feature>
<dbReference type="EMBL" id="BJUN01000014">
    <property type="protein sequence ID" value="GEK59399.1"/>
    <property type="molecule type" value="Genomic_DNA"/>
</dbReference>
<dbReference type="RefSeq" id="WP_094908719.1">
    <property type="nucleotide sequence ID" value="NZ_BJUN01000014.1"/>
</dbReference>
<organism evidence="2 3">
    <name type="scientific">Marinococcus halophilus</name>
    <dbReference type="NCBI Taxonomy" id="1371"/>
    <lineage>
        <taxon>Bacteria</taxon>
        <taxon>Bacillati</taxon>
        <taxon>Bacillota</taxon>
        <taxon>Bacilli</taxon>
        <taxon>Bacillales</taxon>
        <taxon>Bacillaceae</taxon>
        <taxon>Marinococcus</taxon>
    </lineage>
</organism>
<keyword evidence="3" id="KW-1185">Reference proteome</keyword>
<proteinExistence type="predicted"/>
<sequence>MVGIEVLDKGKQKIAEQPLGIRFSLFFGFLLIVFLLFLIFPQTFIVVTIIAPIALALGIAIVYTMARILIGLITIIICITAFVLLFLGLSNLLF</sequence>
<name>A0A510Y7Q6_MARHA</name>
<evidence type="ECO:0000313" key="3">
    <source>
        <dbReference type="Proteomes" id="UP000321051"/>
    </source>
</evidence>
<reference evidence="2 3" key="1">
    <citation type="submission" date="2019-07" db="EMBL/GenBank/DDBJ databases">
        <title>Whole genome shotgun sequence of Marinococcus halophilus NBRC 102359.</title>
        <authorList>
            <person name="Hosoyama A."/>
            <person name="Uohara A."/>
            <person name="Ohji S."/>
            <person name="Ichikawa N."/>
        </authorList>
    </citation>
    <scope>NUCLEOTIDE SEQUENCE [LARGE SCALE GENOMIC DNA]</scope>
    <source>
        <strain evidence="2 3">NBRC 102359</strain>
    </source>
</reference>
<protein>
    <submittedName>
        <fullName evidence="2">Uncharacterized protein</fullName>
    </submittedName>
</protein>
<feature type="transmembrane region" description="Helical" evidence="1">
    <location>
        <begin position="19"/>
        <end position="38"/>
    </location>
</feature>
<dbReference type="AlphaFoldDB" id="A0A510Y7Q6"/>
<dbReference type="Proteomes" id="UP000321051">
    <property type="component" value="Unassembled WGS sequence"/>
</dbReference>
<evidence type="ECO:0000256" key="1">
    <source>
        <dbReference type="SAM" id="Phobius"/>
    </source>
</evidence>